<accession>A0A5C7AE00</accession>
<name>A0A5C7AE00_9FLAO</name>
<organism evidence="2 3">
    <name type="scientific">Seonamhaeicola algicola</name>
    <dbReference type="NCBI Taxonomy" id="1719036"/>
    <lineage>
        <taxon>Bacteria</taxon>
        <taxon>Pseudomonadati</taxon>
        <taxon>Bacteroidota</taxon>
        <taxon>Flavobacteriia</taxon>
        <taxon>Flavobacteriales</taxon>
        <taxon>Flavobacteriaceae</taxon>
    </lineage>
</organism>
<dbReference type="OrthoDB" id="1132160at2"/>
<keyword evidence="1" id="KW-0812">Transmembrane</keyword>
<keyword evidence="1" id="KW-1133">Transmembrane helix</keyword>
<keyword evidence="1" id="KW-0472">Membrane</keyword>
<protein>
    <submittedName>
        <fullName evidence="2">Rod shape-determining protein MreD</fullName>
    </submittedName>
</protein>
<sequence length="168" mass="19428">MNSSLILNISRFIMLVLAQVIIFNNVNFYGYINPYIYILFIAFFPVRDNRLTLIFVSFLIGLTIDMFLDSGGMHAAASVFIAYMRPLLLRWSFGTLYEHQTIRFTTIDFGPKISYLILLTFAHHLVLFTLEFFSISKTILILQKTLFCGIFTVILSIILSIIFSRKTK</sequence>
<reference evidence="3" key="1">
    <citation type="submission" date="2019-08" db="EMBL/GenBank/DDBJ databases">
        <title>Seonamhaeicola sediminis sp. nov., isolated from marine sediment.</title>
        <authorList>
            <person name="Cao W.R."/>
        </authorList>
    </citation>
    <scope>NUCLEOTIDE SEQUENCE [LARGE SCALE GENOMIC DNA]</scope>
    <source>
        <strain evidence="3">Gy8</strain>
    </source>
</reference>
<evidence type="ECO:0000313" key="3">
    <source>
        <dbReference type="Proteomes" id="UP000321790"/>
    </source>
</evidence>
<dbReference type="Proteomes" id="UP000321790">
    <property type="component" value="Unassembled WGS sequence"/>
</dbReference>
<dbReference type="AlphaFoldDB" id="A0A5C7AE00"/>
<gene>
    <name evidence="2" type="ORF">FUA26_14285</name>
</gene>
<proteinExistence type="predicted"/>
<dbReference type="EMBL" id="VOSC01000033">
    <property type="protein sequence ID" value="TXE06144.1"/>
    <property type="molecule type" value="Genomic_DNA"/>
</dbReference>
<comment type="caution">
    <text evidence="2">The sequence shown here is derived from an EMBL/GenBank/DDBJ whole genome shotgun (WGS) entry which is preliminary data.</text>
</comment>
<dbReference type="RefSeq" id="WP_147137603.1">
    <property type="nucleotide sequence ID" value="NZ_VOSC01000033.1"/>
</dbReference>
<feature type="transmembrane region" description="Helical" evidence="1">
    <location>
        <begin position="145"/>
        <end position="163"/>
    </location>
</feature>
<keyword evidence="3" id="KW-1185">Reference proteome</keyword>
<evidence type="ECO:0000313" key="2">
    <source>
        <dbReference type="EMBL" id="TXE06144.1"/>
    </source>
</evidence>
<feature type="transmembrane region" description="Helical" evidence="1">
    <location>
        <begin position="51"/>
        <end position="68"/>
    </location>
</feature>
<evidence type="ECO:0000256" key="1">
    <source>
        <dbReference type="SAM" id="Phobius"/>
    </source>
</evidence>
<feature type="transmembrane region" description="Helical" evidence="1">
    <location>
        <begin position="113"/>
        <end position="133"/>
    </location>
</feature>